<name>A0A975M6P4_9MICC</name>
<accession>A0A975M6P4</accession>
<keyword evidence="4" id="KW-1185">Reference proteome</keyword>
<organism evidence="3 4">
    <name type="scientific">Arthrobacter jiangjiafuii</name>
    <dbReference type="NCBI Taxonomy" id="2817475"/>
    <lineage>
        <taxon>Bacteria</taxon>
        <taxon>Bacillati</taxon>
        <taxon>Actinomycetota</taxon>
        <taxon>Actinomycetes</taxon>
        <taxon>Micrococcales</taxon>
        <taxon>Micrococcaceae</taxon>
        <taxon>Arthrobacter</taxon>
    </lineage>
</organism>
<dbReference type="EMBL" id="CP076022">
    <property type="protein sequence ID" value="QWC10973.1"/>
    <property type="molecule type" value="Genomic_DNA"/>
</dbReference>
<dbReference type="RefSeq" id="WP_210230380.1">
    <property type="nucleotide sequence ID" value="NZ_CP076022.1"/>
</dbReference>
<evidence type="ECO:0000256" key="1">
    <source>
        <dbReference type="SAM" id="MobiDB-lite"/>
    </source>
</evidence>
<keyword evidence="2" id="KW-0472">Membrane</keyword>
<dbReference type="AlphaFoldDB" id="A0A975M6P4"/>
<evidence type="ECO:0000256" key="2">
    <source>
        <dbReference type="SAM" id="Phobius"/>
    </source>
</evidence>
<dbReference type="KEGG" id="ajg:KKR91_05070"/>
<feature type="transmembrane region" description="Helical" evidence="2">
    <location>
        <begin position="37"/>
        <end position="58"/>
    </location>
</feature>
<evidence type="ECO:0000313" key="3">
    <source>
        <dbReference type="EMBL" id="QWC10973.1"/>
    </source>
</evidence>
<keyword evidence="2" id="KW-1133">Transmembrane helix</keyword>
<keyword evidence="2" id="KW-0812">Transmembrane</keyword>
<sequence>MSKKQLGAAPMAESKPAAGKPNGWFGRLRAQPGFRTASVAFVLTVVLGIGSTAAYAYWSQSQTVNIVGTTGYKLPVPTAPVCVTAWGAEPNRVEWSPAAGADPEARHILTFQAQKKSVSYAVPPGIYSVEPFKMDELYDAFGGTGGDIVPLKVTLETGIVSVPVSGKRPIKLEANQILFRSAQGASKDMFYHTFRTHFWGNYPCMR</sequence>
<proteinExistence type="predicted"/>
<gene>
    <name evidence="3" type="ORF">KKR91_05070</name>
</gene>
<reference evidence="3 4" key="1">
    <citation type="submission" date="2021-05" db="EMBL/GenBank/DDBJ databases">
        <title>Novel species in genus Arthrobacter.</title>
        <authorList>
            <person name="Zhang G."/>
        </authorList>
    </citation>
    <scope>NUCLEOTIDE SEQUENCE [LARGE SCALE GENOMIC DNA]</scope>
    <source>
        <strain evidence="4">zg-ZUI227</strain>
    </source>
</reference>
<feature type="region of interest" description="Disordered" evidence="1">
    <location>
        <begin position="1"/>
        <end position="23"/>
    </location>
</feature>
<dbReference type="Proteomes" id="UP000676885">
    <property type="component" value="Chromosome"/>
</dbReference>
<protein>
    <submittedName>
        <fullName evidence="3">Uncharacterized protein</fullName>
    </submittedName>
</protein>
<evidence type="ECO:0000313" key="4">
    <source>
        <dbReference type="Proteomes" id="UP000676885"/>
    </source>
</evidence>